<keyword evidence="2" id="KW-0805">Transcription regulation</keyword>
<evidence type="ECO:0000313" key="10">
    <source>
        <dbReference type="Proteomes" id="UP000704611"/>
    </source>
</evidence>
<keyword evidence="5" id="KW-0597">Phosphoprotein</keyword>
<organism evidence="9 10">
    <name type="scientific">Arsukibacterium indicum</name>
    <dbReference type="NCBI Taxonomy" id="2848612"/>
    <lineage>
        <taxon>Bacteria</taxon>
        <taxon>Pseudomonadati</taxon>
        <taxon>Pseudomonadota</taxon>
        <taxon>Gammaproteobacteria</taxon>
        <taxon>Chromatiales</taxon>
        <taxon>Chromatiaceae</taxon>
        <taxon>Arsukibacterium</taxon>
    </lineage>
</organism>
<dbReference type="PROSITE" id="PS51755">
    <property type="entry name" value="OMPR_PHOB"/>
    <property type="match status" value="1"/>
</dbReference>
<reference evidence="9 10" key="1">
    <citation type="submission" date="2021-06" db="EMBL/GenBank/DDBJ databases">
        <title>Rheinheimera indica sp. nov., isolated from deep-sea sediment.</title>
        <authorList>
            <person name="Wang Z."/>
            <person name="Zhang X.-Y."/>
        </authorList>
    </citation>
    <scope>NUCLEOTIDE SEQUENCE [LARGE SCALE GENOMIC DNA]</scope>
    <source>
        <strain evidence="9 10">SM2107</strain>
    </source>
</reference>
<keyword evidence="4" id="KW-0804">Transcription</keyword>
<evidence type="ECO:0000256" key="1">
    <source>
        <dbReference type="ARBA" id="ARBA00023012"/>
    </source>
</evidence>
<feature type="modified residue" description="4-aspartylphosphate" evidence="5">
    <location>
        <position position="51"/>
    </location>
</feature>
<dbReference type="RefSeq" id="WP_217670770.1">
    <property type="nucleotide sequence ID" value="NZ_JAHRID010000008.1"/>
</dbReference>
<keyword evidence="10" id="KW-1185">Reference proteome</keyword>
<protein>
    <submittedName>
        <fullName evidence="9">Response regulator transcription factor</fullName>
    </submittedName>
</protein>
<dbReference type="SMART" id="SM00862">
    <property type="entry name" value="Trans_reg_C"/>
    <property type="match status" value="1"/>
</dbReference>
<dbReference type="Proteomes" id="UP000704611">
    <property type="component" value="Unassembled WGS sequence"/>
</dbReference>
<dbReference type="EMBL" id="JAHRID010000008">
    <property type="protein sequence ID" value="MBV2130495.1"/>
    <property type="molecule type" value="Genomic_DNA"/>
</dbReference>
<evidence type="ECO:0000256" key="5">
    <source>
        <dbReference type="PROSITE-ProRule" id="PRU00169"/>
    </source>
</evidence>
<feature type="domain" description="Response regulatory" evidence="7">
    <location>
        <begin position="2"/>
        <end position="116"/>
    </location>
</feature>
<evidence type="ECO:0000256" key="2">
    <source>
        <dbReference type="ARBA" id="ARBA00023015"/>
    </source>
</evidence>
<feature type="DNA-binding region" description="OmpR/PhoB-type" evidence="6">
    <location>
        <begin position="127"/>
        <end position="225"/>
    </location>
</feature>
<name>A0ABS6MP37_9GAMM</name>
<dbReference type="PANTHER" id="PTHR48111">
    <property type="entry name" value="REGULATOR OF RPOS"/>
    <property type="match status" value="1"/>
</dbReference>
<dbReference type="PROSITE" id="PS50110">
    <property type="entry name" value="RESPONSE_REGULATORY"/>
    <property type="match status" value="1"/>
</dbReference>
<evidence type="ECO:0000313" key="9">
    <source>
        <dbReference type="EMBL" id="MBV2130495.1"/>
    </source>
</evidence>
<accession>A0ABS6MP37</accession>
<evidence type="ECO:0000256" key="3">
    <source>
        <dbReference type="ARBA" id="ARBA00023125"/>
    </source>
</evidence>
<keyword evidence="1" id="KW-0902">Two-component regulatory system</keyword>
<evidence type="ECO:0000256" key="4">
    <source>
        <dbReference type="ARBA" id="ARBA00023163"/>
    </source>
</evidence>
<dbReference type="SMART" id="SM00448">
    <property type="entry name" value="REC"/>
    <property type="match status" value="1"/>
</dbReference>
<evidence type="ECO:0000259" key="8">
    <source>
        <dbReference type="PROSITE" id="PS51755"/>
    </source>
</evidence>
<evidence type="ECO:0000259" key="7">
    <source>
        <dbReference type="PROSITE" id="PS50110"/>
    </source>
</evidence>
<comment type="caution">
    <text evidence="9">The sequence shown here is derived from an EMBL/GenBank/DDBJ whole genome shotgun (WGS) entry which is preliminary data.</text>
</comment>
<proteinExistence type="predicted"/>
<dbReference type="InterPro" id="IPR001789">
    <property type="entry name" value="Sig_transdc_resp-reg_receiver"/>
</dbReference>
<dbReference type="Pfam" id="PF00072">
    <property type="entry name" value="Response_reg"/>
    <property type="match status" value="1"/>
</dbReference>
<dbReference type="InterPro" id="IPR001867">
    <property type="entry name" value="OmpR/PhoB-type_DNA-bd"/>
</dbReference>
<gene>
    <name evidence="9" type="ORF">KQY15_15475</name>
</gene>
<dbReference type="CDD" id="cd00383">
    <property type="entry name" value="trans_reg_C"/>
    <property type="match status" value="1"/>
</dbReference>
<feature type="domain" description="OmpR/PhoB-type" evidence="8">
    <location>
        <begin position="127"/>
        <end position="225"/>
    </location>
</feature>
<keyword evidence="3 6" id="KW-0238">DNA-binding</keyword>
<dbReference type="InterPro" id="IPR039420">
    <property type="entry name" value="WalR-like"/>
</dbReference>
<dbReference type="Pfam" id="PF00486">
    <property type="entry name" value="Trans_reg_C"/>
    <property type="match status" value="1"/>
</dbReference>
<evidence type="ECO:0000256" key="6">
    <source>
        <dbReference type="PROSITE-ProRule" id="PRU01091"/>
    </source>
</evidence>
<sequence length="233" mass="26242">MKLLIADDELPLVNFLARGLTAEGYQCQSITQLHQLCSTARLCQPDVIVLDRLFVDEDSLTVLPQLRRDAPQAKIILLSALHEVSDRIAGLKSGADDYLAKPFDFDELLVRIEVLLRRNTAAPPTQQTALHLGHINLDLNSHQAWSGEQLLSLTKIEFDLLKLFLENEGVVFSRERILNRVWGTQADPQTNIVDVYISRLRQKIMCPGSAGCIQTLRGTGYRFSLCLTDQYLK</sequence>
<dbReference type="PANTHER" id="PTHR48111:SF22">
    <property type="entry name" value="REGULATOR OF RPOS"/>
    <property type="match status" value="1"/>
</dbReference>